<keyword evidence="9" id="KW-0067">ATP-binding</keyword>
<feature type="modified residue" description="Phosphohistidine" evidence="12">
    <location>
        <position position="48"/>
    </location>
</feature>
<feature type="domain" description="HPt" evidence="15">
    <location>
        <begin position="1"/>
        <end position="105"/>
    </location>
</feature>
<reference evidence="17" key="1">
    <citation type="journal article" date="2019" name="Int. J. Syst. Evol. Microbiol.">
        <title>The Global Catalogue of Microorganisms (GCM) 10K type strain sequencing project: providing services to taxonomists for standard genome sequencing and annotation.</title>
        <authorList>
            <consortium name="The Broad Institute Genomics Platform"/>
            <consortium name="The Broad Institute Genome Sequencing Center for Infectious Disease"/>
            <person name="Wu L."/>
            <person name="Ma J."/>
        </authorList>
    </citation>
    <scope>NUCLEOTIDE SEQUENCE [LARGE SCALE GENOMIC DNA]</scope>
    <source>
        <strain evidence="17">JCM 17841</strain>
    </source>
</reference>
<proteinExistence type="predicted"/>
<dbReference type="SUPFAM" id="SSF47384">
    <property type="entry name" value="Homodimeric domain of signal transducing histidine kinase"/>
    <property type="match status" value="1"/>
</dbReference>
<dbReference type="InterPro" id="IPR036061">
    <property type="entry name" value="CheW-like_dom_sf"/>
</dbReference>
<evidence type="ECO:0000256" key="5">
    <source>
        <dbReference type="ARBA" id="ARBA00022553"/>
    </source>
</evidence>
<dbReference type="CDD" id="cd00088">
    <property type="entry name" value="HPT"/>
    <property type="match status" value="1"/>
</dbReference>
<evidence type="ECO:0000256" key="3">
    <source>
        <dbReference type="ARBA" id="ARBA00021495"/>
    </source>
</evidence>
<keyword evidence="4" id="KW-0145">Chemotaxis</keyword>
<dbReference type="InterPro" id="IPR002545">
    <property type="entry name" value="CheW-lke_dom"/>
</dbReference>
<dbReference type="Pfam" id="PF02518">
    <property type="entry name" value="HATPase_c"/>
    <property type="match status" value="1"/>
</dbReference>
<dbReference type="InterPro" id="IPR036890">
    <property type="entry name" value="HATPase_C_sf"/>
</dbReference>
<dbReference type="SMART" id="SM00073">
    <property type="entry name" value="HPT"/>
    <property type="match status" value="1"/>
</dbReference>
<gene>
    <name evidence="16" type="ORF">GCM10023172_34120</name>
</gene>
<keyword evidence="5 12" id="KW-0597">Phosphoprotein</keyword>
<evidence type="ECO:0000256" key="10">
    <source>
        <dbReference type="ARBA" id="ARBA00023012"/>
    </source>
</evidence>
<dbReference type="SUPFAM" id="SSF50341">
    <property type="entry name" value="CheW-like"/>
    <property type="match status" value="1"/>
</dbReference>
<dbReference type="InterPro" id="IPR036097">
    <property type="entry name" value="HisK_dim/P_sf"/>
</dbReference>
<dbReference type="SMART" id="SM00260">
    <property type="entry name" value="CheW"/>
    <property type="match status" value="1"/>
</dbReference>
<dbReference type="EMBL" id="BAABGQ010000008">
    <property type="protein sequence ID" value="GAA4505780.1"/>
    <property type="molecule type" value="Genomic_DNA"/>
</dbReference>
<dbReference type="PANTHER" id="PTHR43395">
    <property type="entry name" value="SENSOR HISTIDINE KINASE CHEA"/>
    <property type="match status" value="1"/>
</dbReference>
<keyword evidence="17" id="KW-1185">Reference proteome</keyword>
<dbReference type="SUPFAM" id="SSF55874">
    <property type="entry name" value="ATPase domain of HSP90 chaperone/DNA topoisomerase II/histidine kinase"/>
    <property type="match status" value="1"/>
</dbReference>
<evidence type="ECO:0000256" key="7">
    <source>
        <dbReference type="ARBA" id="ARBA00022741"/>
    </source>
</evidence>
<dbReference type="EC" id="2.7.13.3" evidence="2"/>
<dbReference type="PROSITE" id="PS50851">
    <property type="entry name" value="CHEW"/>
    <property type="match status" value="1"/>
</dbReference>
<dbReference type="Pfam" id="PF01584">
    <property type="entry name" value="CheW"/>
    <property type="match status" value="1"/>
</dbReference>
<comment type="function">
    <text evidence="11">Involved in the transmission of sensory signals from the chemoreceptors to the flagellar motors. CheA is autophosphorylated; it can transfer its phosphate group to either CheB or CheY.</text>
</comment>
<dbReference type="PRINTS" id="PR00344">
    <property type="entry name" value="BCTRLSENSOR"/>
</dbReference>
<comment type="catalytic activity">
    <reaction evidence="1">
        <text>ATP + protein L-histidine = ADP + protein N-phospho-L-histidine.</text>
        <dbReference type="EC" id="2.7.13.3"/>
    </reaction>
</comment>
<evidence type="ECO:0000259" key="15">
    <source>
        <dbReference type="PROSITE" id="PS50894"/>
    </source>
</evidence>
<dbReference type="SUPFAM" id="SSF47226">
    <property type="entry name" value="Histidine-containing phosphotransfer domain, HPT domain"/>
    <property type="match status" value="1"/>
</dbReference>
<keyword evidence="6" id="KW-0808">Transferase</keyword>
<dbReference type="InterPro" id="IPR036641">
    <property type="entry name" value="HPT_dom_sf"/>
</dbReference>
<protein>
    <recommendedName>
        <fullName evidence="3">Chemotaxis protein CheA</fullName>
        <ecNumber evidence="2">2.7.13.3</ecNumber>
    </recommendedName>
</protein>
<dbReference type="InterPro" id="IPR005467">
    <property type="entry name" value="His_kinase_dom"/>
</dbReference>
<organism evidence="16 17">
    <name type="scientific">Hymenobacter ginsengisoli</name>
    <dbReference type="NCBI Taxonomy" id="1051626"/>
    <lineage>
        <taxon>Bacteria</taxon>
        <taxon>Pseudomonadati</taxon>
        <taxon>Bacteroidota</taxon>
        <taxon>Cytophagia</taxon>
        <taxon>Cytophagales</taxon>
        <taxon>Hymenobacteraceae</taxon>
        <taxon>Hymenobacter</taxon>
    </lineage>
</organism>
<evidence type="ECO:0000256" key="8">
    <source>
        <dbReference type="ARBA" id="ARBA00022777"/>
    </source>
</evidence>
<keyword evidence="8" id="KW-0418">Kinase</keyword>
<evidence type="ECO:0000256" key="9">
    <source>
        <dbReference type="ARBA" id="ARBA00022840"/>
    </source>
</evidence>
<evidence type="ECO:0000256" key="1">
    <source>
        <dbReference type="ARBA" id="ARBA00000085"/>
    </source>
</evidence>
<dbReference type="Pfam" id="PF01627">
    <property type="entry name" value="Hpt"/>
    <property type="match status" value="1"/>
</dbReference>
<evidence type="ECO:0000313" key="16">
    <source>
        <dbReference type="EMBL" id="GAA4505780.1"/>
    </source>
</evidence>
<dbReference type="Pfam" id="PF02895">
    <property type="entry name" value="H-kinase_dim"/>
    <property type="match status" value="1"/>
</dbReference>
<evidence type="ECO:0000256" key="12">
    <source>
        <dbReference type="PROSITE-ProRule" id="PRU00110"/>
    </source>
</evidence>
<dbReference type="Gene3D" id="1.10.287.560">
    <property type="entry name" value="Histidine kinase CheA-like, homodimeric domain"/>
    <property type="match status" value="1"/>
</dbReference>
<dbReference type="Gene3D" id="1.20.120.160">
    <property type="entry name" value="HPT domain"/>
    <property type="match status" value="1"/>
</dbReference>
<dbReference type="InterPro" id="IPR037006">
    <property type="entry name" value="CheA-like_homodim_sf"/>
</dbReference>
<dbReference type="PROSITE" id="PS50894">
    <property type="entry name" value="HPT"/>
    <property type="match status" value="1"/>
</dbReference>
<dbReference type="InterPro" id="IPR051315">
    <property type="entry name" value="Bact_Chemotaxis_CheA"/>
</dbReference>
<feature type="domain" description="CheW-like" evidence="14">
    <location>
        <begin position="403"/>
        <end position="548"/>
    </location>
</feature>
<dbReference type="Proteomes" id="UP001501243">
    <property type="component" value="Unassembled WGS sequence"/>
</dbReference>
<dbReference type="Gene3D" id="2.30.30.40">
    <property type="entry name" value="SH3 Domains"/>
    <property type="match status" value="1"/>
</dbReference>
<dbReference type="Gene3D" id="3.30.565.10">
    <property type="entry name" value="Histidine kinase-like ATPase, C-terminal domain"/>
    <property type="match status" value="1"/>
</dbReference>
<dbReference type="InterPro" id="IPR004358">
    <property type="entry name" value="Sig_transdc_His_kin-like_C"/>
</dbReference>
<sequence>MTAREQEYRELFMAEALEYYDAMSRHLSELERNPQDVAALNELFRLMHNLKANARAMGFVDMGEVAHKMETLFGQIRSNERTFTGSLVPLTFRAVDILGNMIRAVGSGQEAVDAKSLLENLEHLIKGEEIVETSAPQTEDEAESDAARKLELSDLVYIPVKKLDNLLNLVGELVIDRDRILTLAAELGHPALQATARHLFRISDDLQYSVMDVRLVGAGVLLNKFPRVVRDVAAAENKQVELTLAGQDVQIDRNVLQLITDALLHIVRNAVSHGLEDPAARQAAGKPAAGKLLITALTERDDVLIQVQDDGRGINTEAVRRKAVRQGMLTADAAAALDEQEVWALLFEPGFSMAEQITDISGRGVGLDVVKLAIDSLGGRLRVNSELGKGTTFTLVLPTSIAVKGALLIELDERAYAVPLLHTDTVLALPNDQIFAVGGLLMTRIQDENIPLVPLQQLLYSEGDEPLPRATRADLPPDAGLHQILVVSYNNRRLGLLIDRFLRQQNIVVKSLSKPLDTIDLFGGVTLLGNGQLCLVLDVPALTRLFLAKRP</sequence>
<evidence type="ECO:0000259" key="13">
    <source>
        <dbReference type="PROSITE" id="PS50109"/>
    </source>
</evidence>
<dbReference type="InterPro" id="IPR008207">
    <property type="entry name" value="Sig_transdc_His_kin_Hpt_dom"/>
</dbReference>
<keyword evidence="10" id="KW-0902">Two-component regulatory system</keyword>
<evidence type="ECO:0000256" key="4">
    <source>
        <dbReference type="ARBA" id="ARBA00022500"/>
    </source>
</evidence>
<keyword evidence="7" id="KW-0547">Nucleotide-binding</keyword>
<accession>A0ABP8QMG8</accession>
<comment type="caution">
    <text evidence="16">The sequence shown here is derived from an EMBL/GenBank/DDBJ whole genome shotgun (WGS) entry which is preliminary data.</text>
</comment>
<dbReference type="PANTHER" id="PTHR43395:SF10">
    <property type="entry name" value="CHEMOTAXIS PROTEIN CHEA"/>
    <property type="match status" value="1"/>
</dbReference>
<feature type="domain" description="Histidine kinase" evidence="13">
    <location>
        <begin position="151"/>
        <end position="401"/>
    </location>
</feature>
<evidence type="ECO:0000313" key="17">
    <source>
        <dbReference type="Proteomes" id="UP001501243"/>
    </source>
</evidence>
<evidence type="ECO:0000256" key="2">
    <source>
        <dbReference type="ARBA" id="ARBA00012438"/>
    </source>
</evidence>
<name>A0ABP8QMG8_9BACT</name>
<dbReference type="RefSeq" id="WP_208130926.1">
    <property type="nucleotide sequence ID" value="NZ_BAABGQ010000008.1"/>
</dbReference>
<dbReference type="SMART" id="SM01231">
    <property type="entry name" value="H-kinase_dim"/>
    <property type="match status" value="1"/>
</dbReference>
<dbReference type="InterPro" id="IPR003594">
    <property type="entry name" value="HATPase_dom"/>
</dbReference>
<dbReference type="InterPro" id="IPR004105">
    <property type="entry name" value="CheA-like_dim"/>
</dbReference>
<evidence type="ECO:0000256" key="6">
    <source>
        <dbReference type="ARBA" id="ARBA00022679"/>
    </source>
</evidence>
<dbReference type="PROSITE" id="PS50109">
    <property type="entry name" value="HIS_KIN"/>
    <property type="match status" value="1"/>
</dbReference>
<evidence type="ECO:0000256" key="11">
    <source>
        <dbReference type="ARBA" id="ARBA00035100"/>
    </source>
</evidence>
<dbReference type="SMART" id="SM00387">
    <property type="entry name" value="HATPase_c"/>
    <property type="match status" value="1"/>
</dbReference>
<evidence type="ECO:0000259" key="14">
    <source>
        <dbReference type="PROSITE" id="PS50851"/>
    </source>
</evidence>